<feature type="signal peptide" evidence="2">
    <location>
        <begin position="1"/>
        <end position="17"/>
    </location>
</feature>
<reference evidence="3" key="1">
    <citation type="submission" date="2023-03" db="EMBL/GenBank/DDBJ databases">
        <title>Massive genome expansion in bonnet fungi (Mycena s.s.) driven by repeated elements and novel gene families across ecological guilds.</title>
        <authorList>
            <consortium name="Lawrence Berkeley National Laboratory"/>
            <person name="Harder C.B."/>
            <person name="Miyauchi S."/>
            <person name="Viragh M."/>
            <person name="Kuo A."/>
            <person name="Thoen E."/>
            <person name="Andreopoulos B."/>
            <person name="Lu D."/>
            <person name="Skrede I."/>
            <person name="Drula E."/>
            <person name="Henrissat B."/>
            <person name="Morin E."/>
            <person name="Kohler A."/>
            <person name="Barry K."/>
            <person name="LaButti K."/>
            <person name="Morin E."/>
            <person name="Salamov A."/>
            <person name="Lipzen A."/>
            <person name="Mereny Z."/>
            <person name="Hegedus B."/>
            <person name="Baldrian P."/>
            <person name="Stursova M."/>
            <person name="Weitz H."/>
            <person name="Taylor A."/>
            <person name="Grigoriev I.V."/>
            <person name="Nagy L.G."/>
            <person name="Martin F."/>
            <person name="Kauserud H."/>
        </authorList>
    </citation>
    <scope>NUCLEOTIDE SEQUENCE</scope>
    <source>
        <strain evidence="3">CBHHK188m</strain>
    </source>
</reference>
<feature type="compositionally biased region" description="Low complexity" evidence="1">
    <location>
        <begin position="148"/>
        <end position="161"/>
    </location>
</feature>
<dbReference type="AlphaFoldDB" id="A0AAD7JC22"/>
<evidence type="ECO:0000313" key="3">
    <source>
        <dbReference type="EMBL" id="KAJ7761240.1"/>
    </source>
</evidence>
<organism evidence="3 4">
    <name type="scientific">Mycena maculata</name>
    <dbReference type="NCBI Taxonomy" id="230809"/>
    <lineage>
        <taxon>Eukaryota</taxon>
        <taxon>Fungi</taxon>
        <taxon>Dikarya</taxon>
        <taxon>Basidiomycota</taxon>
        <taxon>Agaricomycotina</taxon>
        <taxon>Agaricomycetes</taxon>
        <taxon>Agaricomycetidae</taxon>
        <taxon>Agaricales</taxon>
        <taxon>Marasmiineae</taxon>
        <taxon>Mycenaceae</taxon>
        <taxon>Mycena</taxon>
    </lineage>
</organism>
<evidence type="ECO:0000256" key="1">
    <source>
        <dbReference type="SAM" id="MobiDB-lite"/>
    </source>
</evidence>
<name>A0AAD7JC22_9AGAR</name>
<feature type="region of interest" description="Disordered" evidence="1">
    <location>
        <begin position="141"/>
        <end position="183"/>
    </location>
</feature>
<gene>
    <name evidence="3" type="ORF">DFH07DRAFT_957308</name>
</gene>
<dbReference type="EMBL" id="JARJLG010000046">
    <property type="protein sequence ID" value="KAJ7761240.1"/>
    <property type="molecule type" value="Genomic_DNA"/>
</dbReference>
<comment type="caution">
    <text evidence="3">The sequence shown here is derived from an EMBL/GenBank/DDBJ whole genome shotgun (WGS) entry which is preliminary data.</text>
</comment>
<protein>
    <submittedName>
        <fullName evidence="3">Uncharacterized protein</fullName>
    </submittedName>
</protein>
<proteinExistence type="predicted"/>
<sequence length="205" mass="20416">MRFSLVIAASLLPSCLASALSQKSSLSAYCGADAYGVDDSVIINEFNTCVNICGDPVVNATQIALAAYNTTAGNIPTTDPTNQTFLLWAEGNAPGYNSAINDCATAVLTLRTALLNVPESESEAGADPVAWSIGLPSTDGFPPFTVPSTTQGSGSASSTGLDDGGGSPTPTGSAGPTQSGHNNGAGVLSMGSWLATLGAAVVLIA</sequence>
<evidence type="ECO:0000256" key="2">
    <source>
        <dbReference type="SAM" id="SignalP"/>
    </source>
</evidence>
<accession>A0AAD7JC22</accession>
<feature type="chain" id="PRO_5042052594" evidence="2">
    <location>
        <begin position="18"/>
        <end position="205"/>
    </location>
</feature>
<feature type="compositionally biased region" description="Low complexity" evidence="1">
    <location>
        <begin position="168"/>
        <end position="180"/>
    </location>
</feature>
<keyword evidence="2" id="KW-0732">Signal</keyword>
<dbReference type="Proteomes" id="UP001215280">
    <property type="component" value="Unassembled WGS sequence"/>
</dbReference>
<keyword evidence="4" id="KW-1185">Reference proteome</keyword>
<evidence type="ECO:0000313" key="4">
    <source>
        <dbReference type="Proteomes" id="UP001215280"/>
    </source>
</evidence>